<dbReference type="AlphaFoldDB" id="G7JCI4"/>
<dbReference type="Proteomes" id="UP000265566">
    <property type="component" value="Chromosome 4"/>
</dbReference>
<keyword evidence="4" id="KW-1185">Reference proteome</keyword>
<reference evidence="1 4" key="2">
    <citation type="journal article" date="2014" name="BMC Genomics">
        <title>An improved genome release (version Mt4.0) for the model legume Medicago truncatula.</title>
        <authorList>
            <person name="Tang H."/>
            <person name="Krishnakumar V."/>
            <person name="Bidwell S."/>
            <person name="Rosen B."/>
            <person name="Chan A."/>
            <person name="Zhou S."/>
            <person name="Gentzbittel L."/>
            <person name="Childs K.L."/>
            <person name="Yandell M."/>
            <person name="Gundlach H."/>
            <person name="Mayer K.F."/>
            <person name="Schwartz D.C."/>
            <person name="Town C.D."/>
        </authorList>
    </citation>
    <scope>GENOME REANNOTATION</scope>
    <source>
        <strain evidence="3 4">cv. Jemalong A17</strain>
    </source>
</reference>
<evidence type="ECO:0000313" key="3">
    <source>
        <dbReference type="EnsemblPlants" id="AES88945"/>
    </source>
</evidence>
<evidence type="ECO:0000313" key="1">
    <source>
        <dbReference type="EMBL" id="AES88945.1"/>
    </source>
</evidence>
<reference evidence="1 4" key="1">
    <citation type="journal article" date="2011" name="Nature">
        <title>The Medicago genome provides insight into the evolution of rhizobial symbioses.</title>
        <authorList>
            <person name="Young N.D."/>
            <person name="Debelle F."/>
            <person name="Oldroyd G.E."/>
            <person name="Geurts R."/>
            <person name="Cannon S.B."/>
            <person name="Udvardi M.K."/>
            <person name="Benedito V.A."/>
            <person name="Mayer K.F."/>
            <person name="Gouzy J."/>
            <person name="Schoof H."/>
            <person name="Van de Peer Y."/>
            <person name="Proost S."/>
            <person name="Cook D.R."/>
            <person name="Meyers B.C."/>
            <person name="Spannagl M."/>
            <person name="Cheung F."/>
            <person name="De Mita S."/>
            <person name="Krishnakumar V."/>
            <person name="Gundlach H."/>
            <person name="Zhou S."/>
            <person name="Mudge J."/>
            <person name="Bharti A.K."/>
            <person name="Murray J.D."/>
            <person name="Naoumkina M.A."/>
            <person name="Rosen B."/>
            <person name="Silverstein K.A."/>
            <person name="Tang H."/>
            <person name="Rombauts S."/>
            <person name="Zhao P.X."/>
            <person name="Zhou P."/>
            <person name="Barbe V."/>
            <person name="Bardou P."/>
            <person name="Bechner M."/>
            <person name="Bellec A."/>
            <person name="Berger A."/>
            <person name="Berges H."/>
            <person name="Bidwell S."/>
            <person name="Bisseling T."/>
            <person name="Choisne N."/>
            <person name="Couloux A."/>
            <person name="Denny R."/>
            <person name="Deshpande S."/>
            <person name="Dai X."/>
            <person name="Doyle J.J."/>
            <person name="Dudez A.M."/>
            <person name="Farmer A.D."/>
            <person name="Fouteau S."/>
            <person name="Franken C."/>
            <person name="Gibelin C."/>
            <person name="Gish J."/>
            <person name="Goldstein S."/>
            <person name="Gonzalez A.J."/>
            <person name="Green P.J."/>
            <person name="Hallab A."/>
            <person name="Hartog M."/>
            <person name="Hua A."/>
            <person name="Humphray S.J."/>
            <person name="Jeong D.H."/>
            <person name="Jing Y."/>
            <person name="Jocker A."/>
            <person name="Kenton S.M."/>
            <person name="Kim D.J."/>
            <person name="Klee K."/>
            <person name="Lai H."/>
            <person name="Lang C."/>
            <person name="Lin S."/>
            <person name="Macmil S.L."/>
            <person name="Magdelenat G."/>
            <person name="Matthews L."/>
            <person name="McCorrison J."/>
            <person name="Monaghan E.L."/>
            <person name="Mun J.H."/>
            <person name="Najar F.Z."/>
            <person name="Nicholson C."/>
            <person name="Noirot C."/>
            <person name="O'Bleness M."/>
            <person name="Paule C.R."/>
            <person name="Poulain J."/>
            <person name="Prion F."/>
            <person name="Qin B."/>
            <person name="Qu C."/>
            <person name="Retzel E.F."/>
            <person name="Riddle C."/>
            <person name="Sallet E."/>
            <person name="Samain S."/>
            <person name="Samson N."/>
            <person name="Sanders I."/>
            <person name="Saurat O."/>
            <person name="Scarpelli C."/>
            <person name="Schiex T."/>
            <person name="Segurens B."/>
            <person name="Severin A.J."/>
            <person name="Sherrier D.J."/>
            <person name="Shi R."/>
            <person name="Sims S."/>
            <person name="Singer S.R."/>
            <person name="Sinharoy S."/>
            <person name="Sterck L."/>
            <person name="Viollet A."/>
            <person name="Wang B.B."/>
            <person name="Wang K."/>
            <person name="Wang M."/>
            <person name="Wang X."/>
            <person name="Warfsmann J."/>
            <person name="Weissenbach J."/>
            <person name="White D.D."/>
            <person name="White J.D."/>
            <person name="Wiley G.B."/>
            <person name="Wincker P."/>
            <person name="Xing Y."/>
            <person name="Yang L."/>
            <person name="Yao Z."/>
            <person name="Ying F."/>
            <person name="Zhai J."/>
            <person name="Zhou L."/>
            <person name="Zuber A."/>
            <person name="Denarie J."/>
            <person name="Dixon R.A."/>
            <person name="May G.D."/>
            <person name="Schwartz D.C."/>
            <person name="Rogers J."/>
            <person name="Quetier F."/>
            <person name="Town C.D."/>
            <person name="Roe B.A."/>
        </authorList>
    </citation>
    <scope>NUCLEOTIDE SEQUENCE [LARGE SCALE GENOMIC DNA]</scope>
    <source>
        <strain evidence="1">A17</strain>
        <strain evidence="3 4">cv. Jemalong A17</strain>
    </source>
</reference>
<sequence length="92" mass="10955">MELSLLDGDEDAYRWILTTEQYFRATRKSEVAKMMVVDLTMRGPALRWWLWCFKPEWRHLLPILDEEMEPTSESHTNFHFTILSHPHYAGSG</sequence>
<dbReference type="EMBL" id="CM001220">
    <property type="protein sequence ID" value="AES88945.1"/>
    <property type="molecule type" value="Genomic_DNA"/>
</dbReference>
<gene>
    <name evidence="1" type="ordered locus">MTR_4g065180</name>
    <name evidence="2" type="ORF">MtrunA17_Chr4g0032841</name>
</gene>
<dbReference type="EnsemblPlants" id="AES88945">
    <property type="protein sequence ID" value="AES88945"/>
    <property type="gene ID" value="MTR_4g065180"/>
</dbReference>
<dbReference type="HOGENOM" id="CLU_2416615_0_0_1"/>
<proteinExistence type="predicted"/>
<evidence type="ECO:0000313" key="4">
    <source>
        <dbReference type="Proteomes" id="UP000002051"/>
    </source>
</evidence>
<evidence type="ECO:0000313" key="5">
    <source>
        <dbReference type="Proteomes" id="UP000265566"/>
    </source>
</evidence>
<organism evidence="1 4">
    <name type="scientific">Medicago truncatula</name>
    <name type="common">Barrel medic</name>
    <name type="synonym">Medicago tribuloides</name>
    <dbReference type="NCBI Taxonomy" id="3880"/>
    <lineage>
        <taxon>Eukaryota</taxon>
        <taxon>Viridiplantae</taxon>
        <taxon>Streptophyta</taxon>
        <taxon>Embryophyta</taxon>
        <taxon>Tracheophyta</taxon>
        <taxon>Spermatophyta</taxon>
        <taxon>Magnoliopsida</taxon>
        <taxon>eudicotyledons</taxon>
        <taxon>Gunneridae</taxon>
        <taxon>Pentapetalae</taxon>
        <taxon>rosids</taxon>
        <taxon>fabids</taxon>
        <taxon>Fabales</taxon>
        <taxon>Fabaceae</taxon>
        <taxon>Papilionoideae</taxon>
        <taxon>50 kb inversion clade</taxon>
        <taxon>NPAAA clade</taxon>
        <taxon>Hologalegina</taxon>
        <taxon>IRL clade</taxon>
        <taxon>Trifolieae</taxon>
        <taxon>Medicago</taxon>
    </lineage>
</organism>
<evidence type="ECO:0000313" key="2">
    <source>
        <dbReference type="EMBL" id="RHN61087.1"/>
    </source>
</evidence>
<dbReference type="PaxDb" id="3880-AES88945"/>
<name>G7JCI4_MEDTR</name>
<protein>
    <submittedName>
        <fullName evidence="1 3">Uncharacterized protein</fullName>
    </submittedName>
</protein>
<dbReference type="Proteomes" id="UP000002051">
    <property type="component" value="Chromosome 4"/>
</dbReference>
<reference evidence="2" key="5">
    <citation type="journal article" date="2018" name="Nat. Plants">
        <title>Whole-genome landscape of Medicago truncatula symbiotic genes.</title>
        <authorList>
            <person name="Pecrix Y."/>
            <person name="Gamas P."/>
            <person name="Carrere S."/>
        </authorList>
    </citation>
    <scope>NUCLEOTIDE SEQUENCE</scope>
    <source>
        <tissue evidence="2">Leaves</tissue>
    </source>
</reference>
<reference evidence="3" key="3">
    <citation type="submission" date="2015-04" db="UniProtKB">
        <authorList>
            <consortium name="EnsemblPlants"/>
        </authorList>
    </citation>
    <scope>IDENTIFICATION</scope>
    <source>
        <strain evidence="3">cv. Jemalong A17</strain>
    </source>
</reference>
<dbReference type="Gramene" id="rna23510">
    <property type="protein sequence ID" value="RHN61087.1"/>
    <property type="gene ID" value="gene23510"/>
</dbReference>
<accession>G7JCI4</accession>
<dbReference type="EMBL" id="PSQE01000004">
    <property type="protein sequence ID" value="RHN61087.1"/>
    <property type="molecule type" value="Genomic_DNA"/>
</dbReference>
<reference evidence="5" key="4">
    <citation type="journal article" date="2018" name="Nat. Plants">
        <title>Whole-genome landscape of Medicago truncatula symbiotic genes.</title>
        <authorList>
            <person name="Pecrix Y."/>
            <person name="Staton S.E."/>
            <person name="Sallet E."/>
            <person name="Lelandais-Briere C."/>
            <person name="Moreau S."/>
            <person name="Carrere S."/>
            <person name="Blein T."/>
            <person name="Jardinaud M.F."/>
            <person name="Latrasse D."/>
            <person name="Zouine M."/>
            <person name="Zahm M."/>
            <person name="Kreplak J."/>
            <person name="Mayjonade B."/>
            <person name="Satge C."/>
            <person name="Perez M."/>
            <person name="Cauet S."/>
            <person name="Marande W."/>
            <person name="Chantry-Darmon C."/>
            <person name="Lopez-Roques C."/>
            <person name="Bouchez O."/>
            <person name="Berard A."/>
            <person name="Debelle F."/>
            <person name="Munos S."/>
            <person name="Bendahmane A."/>
            <person name="Berges H."/>
            <person name="Niebel A."/>
            <person name="Buitink J."/>
            <person name="Frugier F."/>
            <person name="Benhamed M."/>
            <person name="Crespi M."/>
            <person name="Gouzy J."/>
            <person name="Gamas P."/>
        </authorList>
    </citation>
    <scope>NUCLEOTIDE SEQUENCE [LARGE SCALE GENOMIC DNA]</scope>
    <source>
        <strain evidence="5">cv. Jemalong A17</strain>
    </source>
</reference>